<feature type="domain" description="YtkA-like" evidence="1">
    <location>
        <begin position="41"/>
        <end position="118"/>
    </location>
</feature>
<protein>
    <recommendedName>
        <fullName evidence="1">YtkA-like domain-containing protein</fullName>
    </recommendedName>
</protein>
<sequence>MKSKLFYILTLLSIIIIFTGCSNEKNNSESSQNDEIPEMLEVQINLDTDNPQPNQEVTISALVTQGDEKVDDADEVLFEVWKNGKEEHEKIEGEHKGNGVYSISKSFPEEGVYYVISHVTARDMHNMPKREFKVGDNSNDETQATHQEHNDSHIDDLMIHFMSDDSVKVKDKTILTAHLQKENLPLIDAEVRFEIWKGEGEKHEFIDAVESKDGEYKAETAFESTGKYHVKIHVKKGELHTHQENSIEVQ</sequence>
<reference evidence="2 3" key="1">
    <citation type="journal article" date="2014" name="Environ. Microbiol.">
        <title>The nitrate-ammonifying and nosZ-carrying bacterium Bacillus vireti is a potent source and sink for nitric and nitrous oxide under high nitrate conditions.</title>
        <authorList>
            <person name="Mania D."/>
            <person name="Heylen K."/>
            <person name="van Spanning R.J."/>
            <person name="Frostegard A."/>
        </authorList>
    </citation>
    <scope>NUCLEOTIDE SEQUENCE [LARGE SCALE GENOMIC DNA]</scope>
    <source>
        <strain evidence="2 3">LMG 21834</strain>
    </source>
</reference>
<gene>
    <name evidence="2" type="ORF">BAVI_22648</name>
</gene>
<comment type="caution">
    <text evidence="2">The sequence shown here is derived from an EMBL/GenBank/DDBJ whole genome shotgun (WGS) entry which is preliminary data.</text>
</comment>
<accession>A0AB94IH30</accession>
<evidence type="ECO:0000313" key="2">
    <source>
        <dbReference type="EMBL" id="ETI66423.1"/>
    </source>
</evidence>
<dbReference type="Pfam" id="PF13115">
    <property type="entry name" value="YtkA"/>
    <property type="match status" value="2"/>
</dbReference>
<keyword evidence="3" id="KW-1185">Reference proteome</keyword>
<dbReference type="InterPro" id="IPR032693">
    <property type="entry name" value="YtkA-like_dom"/>
</dbReference>
<dbReference type="PROSITE" id="PS51257">
    <property type="entry name" value="PROKAR_LIPOPROTEIN"/>
    <property type="match status" value="1"/>
</dbReference>
<dbReference type="Proteomes" id="UP000018877">
    <property type="component" value="Unassembled WGS sequence"/>
</dbReference>
<dbReference type="RefSeq" id="WP_024030692.1">
    <property type="nucleotide sequence ID" value="NZ_ALAN01000140.1"/>
</dbReference>
<proteinExistence type="predicted"/>
<dbReference type="AlphaFoldDB" id="A0AB94IH30"/>
<evidence type="ECO:0000313" key="3">
    <source>
        <dbReference type="Proteomes" id="UP000018877"/>
    </source>
</evidence>
<dbReference type="EMBL" id="ALAN01000140">
    <property type="protein sequence ID" value="ETI66423.1"/>
    <property type="molecule type" value="Genomic_DNA"/>
</dbReference>
<organism evidence="2 3">
    <name type="scientific">Neobacillus vireti LMG 21834</name>
    <dbReference type="NCBI Taxonomy" id="1131730"/>
    <lineage>
        <taxon>Bacteria</taxon>
        <taxon>Bacillati</taxon>
        <taxon>Bacillota</taxon>
        <taxon>Bacilli</taxon>
        <taxon>Bacillales</taxon>
        <taxon>Bacillaceae</taxon>
        <taxon>Neobacillus</taxon>
    </lineage>
</organism>
<feature type="domain" description="YtkA-like" evidence="1">
    <location>
        <begin position="154"/>
        <end position="233"/>
    </location>
</feature>
<evidence type="ECO:0000259" key="1">
    <source>
        <dbReference type="Pfam" id="PF13115"/>
    </source>
</evidence>
<name>A0AB94IH30_9BACI</name>